<dbReference type="CDD" id="cd00586">
    <property type="entry name" value="4HBT"/>
    <property type="match status" value="1"/>
</dbReference>
<name>A0A8T2QLT4_CERRI</name>
<organism evidence="15 16">
    <name type="scientific">Ceratopteris richardii</name>
    <name type="common">Triangle waterfern</name>
    <dbReference type="NCBI Taxonomy" id="49495"/>
    <lineage>
        <taxon>Eukaryota</taxon>
        <taxon>Viridiplantae</taxon>
        <taxon>Streptophyta</taxon>
        <taxon>Embryophyta</taxon>
        <taxon>Tracheophyta</taxon>
        <taxon>Polypodiopsida</taxon>
        <taxon>Polypodiidae</taxon>
        <taxon>Polypodiales</taxon>
        <taxon>Pteridineae</taxon>
        <taxon>Pteridaceae</taxon>
        <taxon>Parkerioideae</taxon>
        <taxon>Ceratopteris</taxon>
    </lineage>
</organism>
<comment type="similarity">
    <text evidence="2 11">Belongs to the acyl-ACP thioesterase family.</text>
</comment>
<dbReference type="GO" id="GO:0000036">
    <property type="term" value="F:acyl carrier activity"/>
    <property type="evidence" value="ECO:0007669"/>
    <property type="project" value="TreeGrafter"/>
</dbReference>
<keyword evidence="7 11" id="KW-0276">Fatty acid metabolism</keyword>
<dbReference type="OrthoDB" id="618395at2759"/>
<keyword evidence="3 11" id="KW-0444">Lipid biosynthesis</keyword>
<evidence type="ECO:0000259" key="13">
    <source>
        <dbReference type="Pfam" id="PF01643"/>
    </source>
</evidence>
<evidence type="ECO:0000256" key="2">
    <source>
        <dbReference type="ARBA" id="ARBA00006500"/>
    </source>
</evidence>
<dbReference type="FunFam" id="3.10.129.10:FF:000014">
    <property type="entry name" value="Acyl-[acyl-carrier-protein] hydrolase"/>
    <property type="match status" value="1"/>
</dbReference>
<keyword evidence="8" id="KW-0809">Transit peptide</keyword>
<evidence type="ECO:0000256" key="5">
    <source>
        <dbReference type="ARBA" id="ARBA00022640"/>
    </source>
</evidence>
<dbReference type="EMBL" id="CM035439">
    <property type="protein sequence ID" value="KAH7284465.1"/>
    <property type="molecule type" value="Genomic_DNA"/>
</dbReference>
<evidence type="ECO:0000256" key="10">
    <source>
        <dbReference type="ARBA" id="ARBA00023160"/>
    </source>
</evidence>
<dbReference type="Pfam" id="PF01643">
    <property type="entry name" value="Acyl-ACP_TE"/>
    <property type="match status" value="1"/>
</dbReference>
<keyword evidence="6 11" id="KW-0378">Hydrolase</keyword>
<dbReference type="InterPro" id="IPR002864">
    <property type="entry name" value="Acyl-ACP_thioesterase_NHD"/>
</dbReference>
<keyword evidence="10 11" id="KW-0275">Fatty acid biosynthesis</keyword>
<gene>
    <name evidence="15" type="ORF">KP509_34G055100</name>
</gene>
<dbReference type="Gene3D" id="3.10.129.10">
    <property type="entry name" value="Hotdog Thioesterase"/>
    <property type="match status" value="1"/>
</dbReference>
<dbReference type="SUPFAM" id="SSF54637">
    <property type="entry name" value="Thioesterase/thiol ester dehydrase-isomerase"/>
    <property type="match status" value="2"/>
</dbReference>
<sequence length="412" mass="46399">MISRLAFQRSCTPTNALTEPPRISHNVPIMPNYAFVPCKVKDNRSKLSVAASVSGISTDDRTAASGSLSSQNGALLDRVLLEKEESKGTNLNAYPSVDIKPSANDLRFGGLNNVLHSYSEKFVIRCYEVGMNRAASIETIANLLQEVACNHAQSVGFSTDGFATTPSMRKRRLIWVTTRMHIEVEEYPVWGDVVEFETWCQAEGKAGTRRDWLITDVASGKLIGRATSTWVMMNQDTRRLSRITDDVREEYVNHCPNLPRYAFPEENSSSLRKISKLQDPAQYIRSGLMPRRGDLDMNQHVNNVTYIGWILESIPPNLLDTHQLHRITLDYRRECRHGDTVESIASLESSDDGGHRENGSLKDSANGAAQRSFSTDNADSIEFLHLVRMANRDVEINRGRTVWKRKIEQTLR</sequence>
<evidence type="ECO:0000256" key="12">
    <source>
        <dbReference type="SAM" id="MobiDB-lite"/>
    </source>
</evidence>
<comment type="subcellular location">
    <subcellularLocation>
        <location evidence="1 11">Plastid</location>
        <location evidence="1 11">Chloroplast</location>
    </subcellularLocation>
</comment>
<protein>
    <recommendedName>
        <fullName evidence="11">Acyl-[acyl-carrier-protein] hydrolase</fullName>
        <ecNumber evidence="11">3.1.2.-</ecNumber>
    </recommendedName>
</protein>
<dbReference type="OMA" id="DYRRECK"/>
<evidence type="ECO:0000256" key="8">
    <source>
        <dbReference type="ARBA" id="ARBA00022946"/>
    </source>
</evidence>
<dbReference type="Pfam" id="PF20791">
    <property type="entry name" value="Acyl-ACP_TE_C"/>
    <property type="match status" value="1"/>
</dbReference>
<evidence type="ECO:0000256" key="3">
    <source>
        <dbReference type="ARBA" id="ARBA00022516"/>
    </source>
</evidence>
<proteinExistence type="inferred from homology"/>
<comment type="caution">
    <text evidence="15">The sequence shown here is derived from an EMBL/GenBank/DDBJ whole genome shotgun (WGS) entry which is preliminary data.</text>
</comment>
<dbReference type="InterPro" id="IPR049427">
    <property type="entry name" value="Acyl-ACP_TE_C"/>
</dbReference>
<feature type="region of interest" description="Disordered" evidence="12">
    <location>
        <begin position="343"/>
        <end position="372"/>
    </location>
</feature>
<comment type="function">
    <text evidence="11">Plays an essential role in chain termination during de novo fatty acid synthesis.</text>
</comment>
<keyword evidence="5 11" id="KW-0934">Plastid</keyword>
<dbReference type="EC" id="3.1.2.-" evidence="11"/>
<evidence type="ECO:0000259" key="14">
    <source>
        <dbReference type="Pfam" id="PF20791"/>
    </source>
</evidence>
<dbReference type="InterPro" id="IPR029069">
    <property type="entry name" value="HotDog_dom_sf"/>
</dbReference>
<evidence type="ECO:0000256" key="4">
    <source>
        <dbReference type="ARBA" id="ARBA00022528"/>
    </source>
</evidence>
<keyword evidence="9 11" id="KW-0443">Lipid metabolism</keyword>
<evidence type="ECO:0000256" key="7">
    <source>
        <dbReference type="ARBA" id="ARBA00022832"/>
    </source>
</evidence>
<evidence type="ECO:0000256" key="1">
    <source>
        <dbReference type="ARBA" id="ARBA00004229"/>
    </source>
</evidence>
<feature type="domain" description="Acyl-ACP thioesterase N-terminal hotdog" evidence="13">
    <location>
        <begin position="117"/>
        <end position="251"/>
    </location>
</feature>
<evidence type="ECO:0000313" key="15">
    <source>
        <dbReference type="EMBL" id="KAH7284465.1"/>
    </source>
</evidence>
<evidence type="ECO:0000313" key="16">
    <source>
        <dbReference type="Proteomes" id="UP000825935"/>
    </source>
</evidence>
<dbReference type="Proteomes" id="UP000825935">
    <property type="component" value="Chromosome 34"/>
</dbReference>
<evidence type="ECO:0000256" key="9">
    <source>
        <dbReference type="ARBA" id="ARBA00023098"/>
    </source>
</evidence>
<accession>A0A8T2QLT4</accession>
<dbReference type="AlphaFoldDB" id="A0A8T2QLT4"/>
<keyword evidence="16" id="KW-1185">Reference proteome</keyword>
<dbReference type="PANTHER" id="PTHR31727:SF6">
    <property type="entry name" value="OLEOYL-ACYL CARRIER PROTEIN THIOESTERASE 1, CHLOROPLASTIC"/>
    <property type="match status" value="1"/>
</dbReference>
<keyword evidence="4 11" id="KW-0150">Chloroplast</keyword>
<reference evidence="15" key="1">
    <citation type="submission" date="2021-08" db="EMBL/GenBank/DDBJ databases">
        <title>WGS assembly of Ceratopteris richardii.</title>
        <authorList>
            <person name="Marchant D.B."/>
            <person name="Chen G."/>
            <person name="Jenkins J."/>
            <person name="Shu S."/>
            <person name="Leebens-Mack J."/>
            <person name="Grimwood J."/>
            <person name="Schmutz J."/>
            <person name="Soltis P."/>
            <person name="Soltis D."/>
            <person name="Chen Z.-H."/>
        </authorList>
    </citation>
    <scope>NUCLEOTIDE SEQUENCE</scope>
    <source>
        <strain evidence="15">Whitten #5841</strain>
        <tissue evidence="15">Leaf</tissue>
    </source>
</reference>
<dbReference type="InterPro" id="IPR045023">
    <property type="entry name" value="FATA/B"/>
</dbReference>
<dbReference type="GO" id="GO:0016297">
    <property type="term" value="F:fatty acyl-[ACP] hydrolase activity"/>
    <property type="evidence" value="ECO:0007669"/>
    <property type="project" value="InterPro"/>
</dbReference>
<feature type="compositionally biased region" description="Polar residues" evidence="12">
    <location>
        <begin position="361"/>
        <end position="372"/>
    </location>
</feature>
<evidence type="ECO:0000256" key="6">
    <source>
        <dbReference type="ARBA" id="ARBA00022801"/>
    </source>
</evidence>
<feature type="domain" description="Acyl-ACP thioesterase-like C-terminal" evidence="14">
    <location>
        <begin position="280"/>
        <end position="404"/>
    </location>
</feature>
<dbReference type="PANTHER" id="PTHR31727">
    <property type="entry name" value="OLEOYL-ACYL CARRIER PROTEIN THIOESTERASE 1, CHLOROPLASTIC"/>
    <property type="match status" value="1"/>
</dbReference>
<dbReference type="GO" id="GO:0009507">
    <property type="term" value="C:chloroplast"/>
    <property type="evidence" value="ECO:0007669"/>
    <property type="project" value="UniProtKB-SubCell"/>
</dbReference>
<evidence type="ECO:0000256" key="11">
    <source>
        <dbReference type="RuleBase" id="RU363096"/>
    </source>
</evidence>